<organism evidence="4 5">
    <name type="scientific">Helobdella robusta</name>
    <name type="common">Californian leech</name>
    <dbReference type="NCBI Taxonomy" id="6412"/>
    <lineage>
        <taxon>Eukaryota</taxon>
        <taxon>Metazoa</taxon>
        <taxon>Spiralia</taxon>
        <taxon>Lophotrochozoa</taxon>
        <taxon>Annelida</taxon>
        <taxon>Clitellata</taxon>
        <taxon>Hirudinea</taxon>
        <taxon>Rhynchobdellida</taxon>
        <taxon>Glossiphoniidae</taxon>
        <taxon>Helobdella</taxon>
    </lineage>
</organism>
<dbReference type="AlphaFoldDB" id="T1FDX1"/>
<dbReference type="HOGENOM" id="CLU_1410243_0_0_1"/>
<dbReference type="EMBL" id="KB097502">
    <property type="protein sequence ID" value="ESN95752.1"/>
    <property type="molecule type" value="Genomic_DNA"/>
</dbReference>
<keyword evidence="1" id="KW-0812">Transmembrane</keyword>
<dbReference type="KEGG" id="hro:HELRODRAFT_178932"/>
<accession>T1FDX1</accession>
<reference evidence="4" key="3">
    <citation type="submission" date="2015-06" db="UniProtKB">
        <authorList>
            <consortium name="EnsemblMetazoa"/>
        </authorList>
    </citation>
    <scope>IDENTIFICATION</scope>
</reference>
<feature type="transmembrane region" description="Helical" evidence="1">
    <location>
        <begin position="115"/>
        <end position="136"/>
    </location>
</feature>
<feature type="chain" id="PRO_5010980515" description="Amino acid permease/ SLC12A domain-containing protein" evidence="2">
    <location>
        <begin position="22"/>
        <end position="193"/>
    </location>
</feature>
<sequence>MAGQTFVFNLIVIQLAPVFSGIGFLDQHWLENTDLVTDPNIKERHPYRLSAESYHNDDQKSERAGHGSHPTEIVELTAGVEPVYVDEPMSRGLWGICHRQCLYAFSDNFTLQHHLFVPLACTLKVAAVLIFTLDSYMTYGVTHLDSQGVPHFGRSFWAAVVALVLTSVYTLISAVMASRITKSRVVISYDGKY</sequence>
<dbReference type="GO" id="GO:0005886">
    <property type="term" value="C:plasma membrane"/>
    <property type="evidence" value="ECO:0000318"/>
    <property type="project" value="GO_Central"/>
</dbReference>
<evidence type="ECO:0000256" key="1">
    <source>
        <dbReference type="SAM" id="Phobius"/>
    </source>
</evidence>
<evidence type="ECO:0000313" key="3">
    <source>
        <dbReference type="EMBL" id="ESN95752.1"/>
    </source>
</evidence>
<dbReference type="GeneID" id="20207020"/>
<keyword evidence="2" id="KW-0732">Signal</keyword>
<dbReference type="EnsemblMetazoa" id="HelroT178932">
    <property type="protein sequence ID" value="HelroP178932"/>
    <property type="gene ID" value="HelroG178932"/>
</dbReference>
<feature type="signal peptide" evidence="2">
    <location>
        <begin position="1"/>
        <end position="21"/>
    </location>
</feature>
<evidence type="ECO:0008006" key="6">
    <source>
        <dbReference type="Google" id="ProtNLM"/>
    </source>
</evidence>
<dbReference type="InParanoid" id="T1FDX1"/>
<dbReference type="Proteomes" id="UP000015101">
    <property type="component" value="Unassembled WGS sequence"/>
</dbReference>
<dbReference type="RefSeq" id="XP_009026055.1">
    <property type="nucleotide sequence ID" value="XM_009027807.1"/>
</dbReference>
<reference evidence="3 5" key="2">
    <citation type="journal article" date="2013" name="Nature">
        <title>Insights into bilaterian evolution from three spiralian genomes.</title>
        <authorList>
            <person name="Simakov O."/>
            <person name="Marletaz F."/>
            <person name="Cho S.J."/>
            <person name="Edsinger-Gonzales E."/>
            <person name="Havlak P."/>
            <person name="Hellsten U."/>
            <person name="Kuo D.H."/>
            <person name="Larsson T."/>
            <person name="Lv J."/>
            <person name="Arendt D."/>
            <person name="Savage R."/>
            <person name="Osoegawa K."/>
            <person name="de Jong P."/>
            <person name="Grimwood J."/>
            <person name="Chapman J.A."/>
            <person name="Shapiro H."/>
            <person name="Aerts A."/>
            <person name="Otillar R.P."/>
            <person name="Terry A.Y."/>
            <person name="Boore J.L."/>
            <person name="Grigoriev I.V."/>
            <person name="Lindberg D.R."/>
            <person name="Seaver E.C."/>
            <person name="Weisblat D.A."/>
            <person name="Putnam N.H."/>
            <person name="Rokhsar D.S."/>
        </authorList>
    </citation>
    <scope>NUCLEOTIDE SEQUENCE</scope>
</reference>
<feature type="transmembrane region" description="Helical" evidence="1">
    <location>
        <begin position="156"/>
        <end position="177"/>
    </location>
</feature>
<proteinExistence type="predicted"/>
<evidence type="ECO:0000256" key="2">
    <source>
        <dbReference type="SAM" id="SignalP"/>
    </source>
</evidence>
<dbReference type="EMBL" id="AMQM01006638">
    <property type="status" value="NOT_ANNOTATED_CDS"/>
    <property type="molecule type" value="Genomic_DNA"/>
</dbReference>
<reference evidence="5" key="1">
    <citation type="submission" date="2012-12" db="EMBL/GenBank/DDBJ databases">
        <authorList>
            <person name="Hellsten U."/>
            <person name="Grimwood J."/>
            <person name="Chapman J.A."/>
            <person name="Shapiro H."/>
            <person name="Aerts A."/>
            <person name="Otillar R.P."/>
            <person name="Terry A.Y."/>
            <person name="Boore J.L."/>
            <person name="Simakov O."/>
            <person name="Marletaz F."/>
            <person name="Cho S.-J."/>
            <person name="Edsinger-Gonzales E."/>
            <person name="Havlak P."/>
            <person name="Kuo D.-H."/>
            <person name="Larsson T."/>
            <person name="Lv J."/>
            <person name="Arendt D."/>
            <person name="Savage R."/>
            <person name="Osoegawa K."/>
            <person name="de Jong P."/>
            <person name="Lindberg D.R."/>
            <person name="Seaver E.C."/>
            <person name="Weisblat D.A."/>
            <person name="Putnam N.H."/>
            <person name="Grigoriev I.V."/>
            <person name="Rokhsar D.S."/>
        </authorList>
    </citation>
    <scope>NUCLEOTIDE SEQUENCE</scope>
</reference>
<keyword evidence="5" id="KW-1185">Reference proteome</keyword>
<name>T1FDX1_HELRO</name>
<dbReference type="CTD" id="20207020"/>
<evidence type="ECO:0000313" key="4">
    <source>
        <dbReference type="EnsemblMetazoa" id="HelroP178932"/>
    </source>
</evidence>
<keyword evidence="1" id="KW-0472">Membrane</keyword>
<keyword evidence="1" id="KW-1133">Transmembrane helix</keyword>
<dbReference type="EMBL" id="AMQM01006639">
    <property type="status" value="NOT_ANNOTATED_CDS"/>
    <property type="molecule type" value="Genomic_DNA"/>
</dbReference>
<evidence type="ECO:0000313" key="5">
    <source>
        <dbReference type="Proteomes" id="UP000015101"/>
    </source>
</evidence>
<protein>
    <recommendedName>
        <fullName evidence="6">Amino acid permease/ SLC12A domain-containing protein</fullName>
    </recommendedName>
</protein>
<gene>
    <name evidence="4" type="primary">20207020</name>
    <name evidence="3" type="ORF">HELRODRAFT_178932</name>
</gene>